<reference evidence="15" key="1">
    <citation type="submission" date="2024-05" db="EMBL/GenBank/DDBJ databases">
        <title>Aerococcus urinae taxonomy study.</title>
        <authorList>
            <person name="Christensen J."/>
            <person name="Senneby E."/>
        </authorList>
    </citation>
    <scope>NUCLEOTIDE SEQUENCE</scope>
    <source>
        <strain evidence="15">CDC-3352-U95</strain>
    </source>
</reference>
<dbReference type="Gene3D" id="1.10.1790.10">
    <property type="entry name" value="PRD domain"/>
    <property type="match status" value="1"/>
</dbReference>
<dbReference type="SUPFAM" id="SSF55804">
    <property type="entry name" value="Phoshotransferase/anion transport protein"/>
    <property type="match status" value="1"/>
</dbReference>
<dbReference type="Gene3D" id="3.40.50.2300">
    <property type="match status" value="1"/>
</dbReference>
<keyword evidence="16" id="KW-1185">Reference proteome</keyword>
<dbReference type="RefSeq" id="WP_267995199.1">
    <property type="nucleotide sequence ID" value="NZ_JAOTMD010000004.1"/>
</dbReference>
<dbReference type="InterPro" id="IPR051351">
    <property type="entry name" value="Ascorbate-PTS_EIIA_comp"/>
</dbReference>
<dbReference type="InterPro" id="IPR016152">
    <property type="entry name" value="PTrfase/Anion_transptr"/>
</dbReference>
<dbReference type="EMBL" id="JAOTMD010000004">
    <property type="protein sequence ID" value="MCY3025277.1"/>
    <property type="molecule type" value="Genomic_DNA"/>
</dbReference>
<evidence type="ECO:0000256" key="7">
    <source>
        <dbReference type="ARBA" id="ARBA00022777"/>
    </source>
</evidence>
<name>A0ABT4BYE5_9LACT</name>
<dbReference type="CDD" id="cd05568">
    <property type="entry name" value="PTS_IIB_bgl_like"/>
    <property type="match status" value="1"/>
</dbReference>
<dbReference type="InterPro" id="IPR013011">
    <property type="entry name" value="PTS_EIIB_2"/>
</dbReference>
<dbReference type="SUPFAM" id="SSF52794">
    <property type="entry name" value="PTS system IIB component-like"/>
    <property type="match status" value="1"/>
</dbReference>
<dbReference type="InterPro" id="IPR011608">
    <property type="entry name" value="PRD"/>
</dbReference>
<dbReference type="PANTHER" id="PTHR36203">
    <property type="entry name" value="ASCORBATE-SPECIFIC PTS SYSTEM EIIA COMPONENT"/>
    <property type="match status" value="1"/>
</dbReference>
<comment type="function">
    <text evidence="9">The phosphoenolpyruvate-dependent sugar phosphotransferase system (sugar PTS), a major carbohydrate active transport system, catalyzes the phosphorylation of incoming sugar substrates concomitantly with their translocation across the cell membrane. The enzyme II UlaABC PTS system is involved in ascorbate transport.</text>
</comment>
<feature type="domain" description="PRD" evidence="14">
    <location>
        <begin position="279"/>
        <end position="388"/>
    </location>
</feature>
<evidence type="ECO:0000259" key="14">
    <source>
        <dbReference type="PROSITE" id="PS51372"/>
    </source>
</evidence>
<dbReference type="InterPro" id="IPR036388">
    <property type="entry name" value="WH-like_DNA-bd_sf"/>
</dbReference>
<dbReference type="SUPFAM" id="SSF63520">
    <property type="entry name" value="PTS-regulatory domain, PRD"/>
    <property type="match status" value="1"/>
</dbReference>
<dbReference type="Gene3D" id="3.40.930.10">
    <property type="entry name" value="Mannitol-specific EII, Chain A"/>
    <property type="match status" value="1"/>
</dbReference>
<evidence type="ECO:0000256" key="3">
    <source>
        <dbReference type="ARBA" id="ARBA00022490"/>
    </source>
</evidence>
<keyword evidence="6" id="KW-0598">Phosphotransferase system</keyword>
<keyword evidence="4" id="KW-0597">Phosphoprotein</keyword>
<organism evidence="15 16">
    <name type="scientific">Aerococcus loyolae</name>
    <dbReference type="NCBI Taxonomy" id="2976809"/>
    <lineage>
        <taxon>Bacteria</taxon>
        <taxon>Bacillati</taxon>
        <taxon>Bacillota</taxon>
        <taxon>Bacilli</taxon>
        <taxon>Lactobacillales</taxon>
        <taxon>Aerococcaceae</taxon>
        <taxon>Aerococcus</taxon>
    </lineage>
</organism>
<dbReference type="PANTHER" id="PTHR36203:SF1">
    <property type="entry name" value="ASCORBATE-SPECIFIC PTS SYSTEM EIIA COMPONENT"/>
    <property type="match status" value="1"/>
</dbReference>
<dbReference type="CDD" id="cd00211">
    <property type="entry name" value="PTS_IIA_fru"/>
    <property type="match status" value="1"/>
</dbReference>
<proteinExistence type="predicted"/>
<dbReference type="InterPro" id="IPR036634">
    <property type="entry name" value="PRD_sf"/>
</dbReference>
<evidence type="ECO:0000256" key="2">
    <source>
        <dbReference type="ARBA" id="ARBA00022448"/>
    </source>
</evidence>
<comment type="caution">
    <text evidence="15">The sequence shown here is derived from an EMBL/GenBank/DDBJ whole genome shotgun (WGS) entry which is preliminary data.</text>
</comment>
<dbReference type="InterPro" id="IPR036095">
    <property type="entry name" value="PTS_EIIB-like_sf"/>
</dbReference>
<keyword evidence="7" id="KW-0418">Kinase</keyword>
<dbReference type="Pfam" id="PF00359">
    <property type="entry name" value="PTS_EIIA_2"/>
    <property type="match status" value="1"/>
</dbReference>
<evidence type="ECO:0000313" key="15">
    <source>
        <dbReference type="EMBL" id="MCY3025277.1"/>
    </source>
</evidence>
<evidence type="ECO:0000256" key="11">
    <source>
        <dbReference type="ARBA" id="ARBA00042072"/>
    </source>
</evidence>
<keyword evidence="2" id="KW-0813">Transport</keyword>
<comment type="subcellular location">
    <subcellularLocation>
        <location evidence="1">Cytoplasm</location>
    </subcellularLocation>
</comment>
<protein>
    <recommendedName>
        <fullName evidence="10">Ascorbate-specific PTS system EIIA component</fullName>
    </recommendedName>
    <alternativeName>
        <fullName evidence="11">Ascorbate-specific phosphotransferase enzyme IIA component</fullName>
    </alternativeName>
</protein>
<evidence type="ECO:0000256" key="4">
    <source>
        <dbReference type="ARBA" id="ARBA00022553"/>
    </source>
</evidence>
<dbReference type="PROSITE" id="PS51372">
    <property type="entry name" value="PRD_2"/>
    <property type="match status" value="1"/>
</dbReference>
<accession>A0ABT4BYE5</accession>
<dbReference type="InterPro" id="IPR007737">
    <property type="entry name" value="Mga_HTH"/>
</dbReference>
<keyword evidence="5" id="KW-0808">Transferase</keyword>
<dbReference type="InterPro" id="IPR002178">
    <property type="entry name" value="PTS_EIIA_type-2_dom"/>
</dbReference>
<evidence type="ECO:0000259" key="12">
    <source>
        <dbReference type="PROSITE" id="PS51094"/>
    </source>
</evidence>
<dbReference type="PROSITE" id="PS51094">
    <property type="entry name" value="PTS_EIIA_TYPE_2"/>
    <property type="match status" value="1"/>
</dbReference>
<sequence length="679" mass="78641">MIERGIKIVQLLIANPGYKIKDIEKYLNLTRRQINYSLNQLNDTLDSNGLPKIGRNKAGDFFIPNEIFEMFTQKSSRDFNSKSVYSEKNREKIIIMYIAIAKEFVSLAHIIDLLNISKSTVMEDINSARITLKKYNLRITYDRTSGYDIEGKELDIRRLISNLLNQDNSFLINALSEYLIIEKDEMIHYIRNVEKSLNIKYSDASFNYLVNVLGFTITRIFSNRVKEKDFFINQVNSTVEYDSIIKIFPNDWNLTRSDYEWINLLFLSSNVYQTNQLLTLYNDLDSIVDTMILDFGNKTLVNIENKSEFKLRLIGHIRPSIFRIKFNLKFSKADLSSLIEDKEHSLLIDVVKEILHPLEEVINEEFPLDEVKLISLYFGYQLKNYDRQGSRPKAVTVCNNGLISSKLLIGNLKSLLPEINFLTSLSEREFYKYQADYDIVFTTNLLDTDIPQFKVDTLMSKKDELNLRFNVLEAITGNSQAFTNKLNDLLGIIKKYSTIRNYSELKEELKYFLMDNGSNDSIKYDSDMPNLSDYIEKSSIQLISSNLNWKEAINSSCQPLIKKGYIDSKYVDNLIKVVENTDYMYIGNYIVIPHVADSENIERDCIALSVSKDTIKFPNDKEVRIIIPIAIKDTTKHLNAIRQLFNLGRDKTAIDKLCTMTISEIYDFISHLPKNSKGA</sequence>
<feature type="domain" description="PTS EIIA type-2" evidence="12">
    <location>
        <begin position="533"/>
        <end position="672"/>
    </location>
</feature>
<evidence type="ECO:0000256" key="9">
    <source>
        <dbReference type="ARBA" id="ARBA00037387"/>
    </source>
</evidence>
<evidence type="ECO:0000313" key="16">
    <source>
        <dbReference type="Proteomes" id="UP001072007"/>
    </source>
</evidence>
<evidence type="ECO:0000256" key="5">
    <source>
        <dbReference type="ARBA" id="ARBA00022679"/>
    </source>
</evidence>
<dbReference type="Pfam" id="PF00874">
    <property type="entry name" value="PRD"/>
    <property type="match status" value="1"/>
</dbReference>
<evidence type="ECO:0000259" key="13">
    <source>
        <dbReference type="PROSITE" id="PS51099"/>
    </source>
</evidence>
<gene>
    <name evidence="15" type="ORF">ODY23_02970</name>
</gene>
<dbReference type="Gene3D" id="1.10.10.10">
    <property type="entry name" value="Winged helix-like DNA-binding domain superfamily/Winged helix DNA-binding domain"/>
    <property type="match status" value="1"/>
</dbReference>
<feature type="domain" description="PTS EIIB type-2" evidence="13">
    <location>
        <begin position="392"/>
        <end position="479"/>
    </location>
</feature>
<evidence type="ECO:0000256" key="8">
    <source>
        <dbReference type="ARBA" id="ARBA00023159"/>
    </source>
</evidence>
<evidence type="ECO:0000256" key="1">
    <source>
        <dbReference type="ARBA" id="ARBA00004496"/>
    </source>
</evidence>
<keyword evidence="8" id="KW-0010">Activator</keyword>
<dbReference type="GeneID" id="86970449"/>
<dbReference type="Proteomes" id="UP001072007">
    <property type="component" value="Unassembled WGS sequence"/>
</dbReference>
<keyword evidence="3" id="KW-0963">Cytoplasm</keyword>
<evidence type="ECO:0000256" key="10">
    <source>
        <dbReference type="ARBA" id="ARBA00041175"/>
    </source>
</evidence>
<evidence type="ECO:0000256" key="6">
    <source>
        <dbReference type="ARBA" id="ARBA00022683"/>
    </source>
</evidence>
<dbReference type="PROSITE" id="PS51099">
    <property type="entry name" value="PTS_EIIB_TYPE_2"/>
    <property type="match status" value="1"/>
</dbReference>
<dbReference type="Pfam" id="PF05043">
    <property type="entry name" value="Mga"/>
    <property type="match status" value="1"/>
</dbReference>